<dbReference type="AlphaFoldDB" id="A0A0D0BK52"/>
<reference evidence="2 3" key="1">
    <citation type="submission" date="2014-04" db="EMBL/GenBank/DDBJ databases">
        <authorList>
            <consortium name="DOE Joint Genome Institute"/>
            <person name="Kuo A."/>
            <person name="Kohler A."/>
            <person name="Jargeat P."/>
            <person name="Nagy L.G."/>
            <person name="Floudas D."/>
            <person name="Copeland A."/>
            <person name="Barry K.W."/>
            <person name="Cichocki N."/>
            <person name="Veneault-Fourrey C."/>
            <person name="LaButti K."/>
            <person name="Lindquist E.A."/>
            <person name="Lipzen A."/>
            <person name="Lundell T."/>
            <person name="Morin E."/>
            <person name="Murat C."/>
            <person name="Sun H."/>
            <person name="Tunlid A."/>
            <person name="Henrissat B."/>
            <person name="Grigoriev I.V."/>
            <person name="Hibbett D.S."/>
            <person name="Martin F."/>
            <person name="Nordberg H.P."/>
            <person name="Cantor M.N."/>
            <person name="Hua S.X."/>
        </authorList>
    </citation>
    <scope>NUCLEOTIDE SEQUENCE [LARGE SCALE GENOMIC DNA]</scope>
    <source>
        <strain evidence="2 3">Ve08.2h10</strain>
    </source>
</reference>
<feature type="compositionally biased region" description="Basic residues" evidence="1">
    <location>
        <begin position="155"/>
        <end position="165"/>
    </location>
</feature>
<organism evidence="2 3">
    <name type="scientific">Paxillus rubicundulus Ve08.2h10</name>
    <dbReference type="NCBI Taxonomy" id="930991"/>
    <lineage>
        <taxon>Eukaryota</taxon>
        <taxon>Fungi</taxon>
        <taxon>Dikarya</taxon>
        <taxon>Basidiomycota</taxon>
        <taxon>Agaricomycotina</taxon>
        <taxon>Agaricomycetes</taxon>
        <taxon>Agaricomycetidae</taxon>
        <taxon>Boletales</taxon>
        <taxon>Paxilineae</taxon>
        <taxon>Paxillaceae</taxon>
        <taxon>Paxillus</taxon>
    </lineage>
</organism>
<evidence type="ECO:0000256" key="1">
    <source>
        <dbReference type="SAM" id="MobiDB-lite"/>
    </source>
</evidence>
<dbReference type="InParanoid" id="A0A0D0BK52"/>
<name>A0A0D0BK52_9AGAM</name>
<dbReference type="HOGENOM" id="CLU_1015994_0_0_1"/>
<reference evidence="3" key="2">
    <citation type="submission" date="2015-01" db="EMBL/GenBank/DDBJ databases">
        <title>Evolutionary Origins and Diversification of the Mycorrhizal Mutualists.</title>
        <authorList>
            <consortium name="DOE Joint Genome Institute"/>
            <consortium name="Mycorrhizal Genomics Consortium"/>
            <person name="Kohler A."/>
            <person name="Kuo A."/>
            <person name="Nagy L.G."/>
            <person name="Floudas D."/>
            <person name="Copeland A."/>
            <person name="Barry K.W."/>
            <person name="Cichocki N."/>
            <person name="Veneault-Fourrey C."/>
            <person name="LaButti K."/>
            <person name="Lindquist E.A."/>
            <person name="Lipzen A."/>
            <person name="Lundell T."/>
            <person name="Morin E."/>
            <person name="Murat C."/>
            <person name="Riley R."/>
            <person name="Ohm R."/>
            <person name="Sun H."/>
            <person name="Tunlid A."/>
            <person name="Henrissat B."/>
            <person name="Grigoriev I.V."/>
            <person name="Hibbett D.S."/>
            <person name="Martin F."/>
        </authorList>
    </citation>
    <scope>NUCLEOTIDE SEQUENCE [LARGE SCALE GENOMIC DNA]</scope>
    <source>
        <strain evidence="3">Ve08.2h10</strain>
    </source>
</reference>
<evidence type="ECO:0000313" key="2">
    <source>
        <dbReference type="EMBL" id="KIK72057.1"/>
    </source>
</evidence>
<accession>A0A0D0BK52</accession>
<gene>
    <name evidence="2" type="ORF">PAXRUDRAFT_22456</name>
</gene>
<sequence>MDPRRPLLAFLASALPENHPELSSVLDNAEEYASRMVMTAETPACEVNARLVWVQVPSEGGVHLELVHRFEVEMEHNWYETTATASLPHHIVSVVDCASDSPMPLPVPSEEDKLDLVPVRGERLPNLGTFVLLGSNFDTVSSALGQGSGRRLGKALAGKKPKKGCHAKEEAAETYAPTPRNPRPPKFSKATYEVFPWGVNDPVEAAQWKAERHGQTEVEHPHLYGRETVKELGDTLASPAGWHTLPVSLDPGAESDRAAMGGRFVLAYDQHDLG</sequence>
<feature type="region of interest" description="Disordered" evidence="1">
    <location>
        <begin position="155"/>
        <end position="186"/>
    </location>
</feature>
<keyword evidence="3" id="KW-1185">Reference proteome</keyword>
<evidence type="ECO:0000313" key="3">
    <source>
        <dbReference type="Proteomes" id="UP000054538"/>
    </source>
</evidence>
<proteinExistence type="predicted"/>
<dbReference type="Proteomes" id="UP000054538">
    <property type="component" value="Unassembled WGS sequence"/>
</dbReference>
<protein>
    <submittedName>
        <fullName evidence="2">Uncharacterized protein</fullName>
    </submittedName>
</protein>
<dbReference type="EMBL" id="KN831291">
    <property type="protein sequence ID" value="KIK72057.1"/>
    <property type="molecule type" value="Genomic_DNA"/>
</dbReference>